<reference evidence="6 8" key="3">
    <citation type="submission" date="2019-08" db="EMBL/GenBank/DDBJ databases">
        <title>Bacillus genomes from the desert of Cuatro Cienegas, Coahuila.</title>
        <authorList>
            <person name="Olmedo-Alvarez G."/>
        </authorList>
    </citation>
    <scope>NUCLEOTIDE SEQUENCE [LARGE SCALE GENOMIC DNA]</scope>
    <source>
        <strain evidence="6 8">CH108_3D</strain>
    </source>
</reference>
<comment type="caution">
    <text evidence="5">The sequence shown here is derived from an EMBL/GenBank/DDBJ whole genome shotgun (WGS) entry which is preliminary data.</text>
</comment>
<dbReference type="RefSeq" id="WP_063190975.1">
    <property type="nucleotide sequence ID" value="NZ_CP085398.1"/>
</dbReference>
<evidence type="ECO:0000313" key="7">
    <source>
        <dbReference type="Proteomes" id="UP000076510"/>
    </source>
</evidence>
<comment type="subcellular location">
    <subcellularLocation>
        <location evidence="1">Endomembrane system</location>
        <topology evidence="1">Multi-pass membrane protein</topology>
    </subcellularLocation>
</comment>
<evidence type="ECO:0000313" key="8">
    <source>
        <dbReference type="Proteomes" id="UP000322997"/>
    </source>
</evidence>
<reference evidence="5" key="2">
    <citation type="submission" date="2016-01" db="EMBL/GenBank/DDBJ databases">
        <authorList>
            <person name="McClelland M."/>
            <person name="Jain A."/>
            <person name="Saraogi P."/>
            <person name="Mendelson R."/>
            <person name="Westerman R."/>
            <person name="SanMiguel P."/>
            <person name="Csonka L."/>
        </authorList>
    </citation>
    <scope>NUCLEOTIDE SEQUENCE</scope>
    <source>
        <strain evidence="5">M19</strain>
    </source>
</reference>
<dbReference type="EMBL" id="LQQY01000009">
    <property type="protein sequence ID" value="KZE51047.1"/>
    <property type="molecule type" value="Genomic_DNA"/>
</dbReference>
<dbReference type="InterPro" id="IPR037185">
    <property type="entry name" value="EmrE-like"/>
</dbReference>
<protein>
    <submittedName>
        <fullName evidence="6">EamA family transporter</fullName>
    </submittedName>
</protein>
<sequence>MKIGIKLKLLLAHAATLILWASAFPVIRVGLHGYSPYHLSLLRMLIGSAFLIIPAMIFKIKLPERKDLPIILFMGAVGFGVYHVGLNIGERTVSSGVASVLVSTTPILTAILAVLLFKRKWGRWKAFGALISMAGIIILSLKGEGEVIGYGVWFILLASLGESIYFVIQHRFLEKYGVIPFTIYTIWAGTLCMLIFLPGLGSEIVQADAYSTVAVVYLGVFPTVIPYFALAYVTSHSGAAEATMPLFLTPVLSFLMGWALLGEVPTFVAIWGCVLTLAGVLLSCVKEQSVNQVFENGRL</sequence>
<dbReference type="Pfam" id="PF00892">
    <property type="entry name" value="EamA"/>
    <property type="match status" value="2"/>
</dbReference>
<feature type="transmembrane region" description="Helical" evidence="3">
    <location>
        <begin position="124"/>
        <end position="141"/>
    </location>
</feature>
<keyword evidence="3" id="KW-0472">Membrane</keyword>
<dbReference type="InterPro" id="IPR052756">
    <property type="entry name" value="Alkyne_AA_exporter"/>
</dbReference>
<dbReference type="GO" id="GO:0016020">
    <property type="term" value="C:membrane"/>
    <property type="evidence" value="ECO:0007669"/>
    <property type="project" value="InterPro"/>
</dbReference>
<reference evidence="7" key="1">
    <citation type="submission" date="2016-01" db="EMBL/GenBank/DDBJ databases">
        <title>Whole genome sequencing of Bhargavaea cecembensis T14.</title>
        <authorList>
            <person name="Hong K.W."/>
        </authorList>
    </citation>
    <scope>NUCLEOTIDE SEQUENCE [LARGE SCALE GENOMIC DNA]</scope>
    <source>
        <strain evidence="7">M19</strain>
    </source>
</reference>
<evidence type="ECO:0000259" key="4">
    <source>
        <dbReference type="Pfam" id="PF00892"/>
    </source>
</evidence>
<accession>A0A163LUC6</accession>
<feature type="transmembrane region" description="Helical" evidence="3">
    <location>
        <begin position="39"/>
        <end position="58"/>
    </location>
</feature>
<keyword evidence="3" id="KW-0812">Transmembrane</keyword>
<proteinExistence type="inferred from homology"/>
<keyword evidence="3" id="KW-1133">Transmembrane helix</keyword>
<gene>
    <name evidence="5" type="ORF">AV649_16910</name>
    <name evidence="6" type="ORF">FZC83_07830</name>
</gene>
<evidence type="ECO:0000256" key="1">
    <source>
        <dbReference type="ARBA" id="ARBA00004127"/>
    </source>
</evidence>
<feature type="transmembrane region" description="Helical" evidence="3">
    <location>
        <begin position="70"/>
        <end position="89"/>
    </location>
</feature>
<evidence type="ECO:0000256" key="2">
    <source>
        <dbReference type="ARBA" id="ARBA00007362"/>
    </source>
</evidence>
<dbReference type="Gene3D" id="1.10.3730.20">
    <property type="match status" value="1"/>
</dbReference>
<dbReference type="PANTHER" id="PTHR12715:SF4">
    <property type="entry name" value="EAMA DOMAIN-CONTAINING PROTEIN"/>
    <property type="match status" value="1"/>
</dbReference>
<feature type="transmembrane region" description="Helical" evidence="3">
    <location>
        <begin position="95"/>
        <end position="117"/>
    </location>
</feature>
<feature type="domain" description="EamA" evidence="4">
    <location>
        <begin position="14"/>
        <end position="140"/>
    </location>
</feature>
<dbReference type="Proteomes" id="UP000076510">
    <property type="component" value="Unassembled WGS sequence"/>
</dbReference>
<feature type="transmembrane region" description="Helical" evidence="3">
    <location>
        <begin position="242"/>
        <end position="261"/>
    </location>
</feature>
<dbReference type="SUPFAM" id="SSF103481">
    <property type="entry name" value="Multidrug resistance efflux transporter EmrE"/>
    <property type="match status" value="2"/>
</dbReference>
<feature type="domain" description="EamA" evidence="4">
    <location>
        <begin position="150"/>
        <end position="283"/>
    </location>
</feature>
<evidence type="ECO:0000313" key="6">
    <source>
        <dbReference type="EMBL" id="TYS54848.1"/>
    </source>
</evidence>
<comment type="similarity">
    <text evidence="2">Belongs to the EamA transporter family.</text>
</comment>
<dbReference type="Proteomes" id="UP000322997">
    <property type="component" value="Unassembled WGS sequence"/>
</dbReference>
<dbReference type="OrthoDB" id="9809509at2"/>
<dbReference type="AlphaFoldDB" id="A0A163LUC6"/>
<dbReference type="EMBL" id="VTEQ01000002">
    <property type="protein sequence ID" value="TYS54848.1"/>
    <property type="molecule type" value="Genomic_DNA"/>
</dbReference>
<name>A0A163LUC6_9BACI</name>
<evidence type="ECO:0000256" key="3">
    <source>
        <dbReference type="SAM" id="Phobius"/>
    </source>
</evidence>
<feature type="transmembrane region" description="Helical" evidence="3">
    <location>
        <begin position="177"/>
        <end position="197"/>
    </location>
</feature>
<dbReference type="PANTHER" id="PTHR12715">
    <property type="entry name" value="TRANSPORTER, DRUG/METABOLITE EXPORTER FAMILY"/>
    <property type="match status" value="1"/>
</dbReference>
<evidence type="ECO:0000313" key="5">
    <source>
        <dbReference type="EMBL" id="KZE51047.1"/>
    </source>
</evidence>
<feature type="transmembrane region" description="Helical" evidence="3">
    <location>
        <begin position="267"/>
        <end position="285"/>
    </location>
</feature>
<dbReference type="InterPro" id="IPR000620">
    <property type="entry name" value="EamA_dom"/>
</dbReference>
<feature type="transmembrane region" description="Helical" evidence="3">
    <location>
        <begin position="147"/>
        <end position="168"/>
    </location>
</feature>
<feature type="transmembrane region" description="Helical" evidence="3">
    <location>
        <begin position="209"/>
        <end position="230"/>
    </location>
</feature>
<organism evidence="5 7">
    <name type="scientific">Rossellomorea marisflavi</name>
    <dbReference type="NCBI Taxonomy" id="189381"/>
    <lineage>
        <taxon>Bacteria</taxon>
        <taxon>Bacillati</taxon>
        <taxon>Bacillota</taxon>
        <taxon>Bacilli</taxon>
        <taxon>Bacillales</taxon>
        <taxon>Bacillaceae</taxon>
        <taxon>Rossellomorea</taxon>
    </lineage>
</organism>